<evidence type="ECO:0000256" key="4">
    <source>
        <dbReference type="SAM" id="MobiDB-lite"/>
    </source>
</evidence>
<dbReference type="Pfam" id="PF12796">
    <property type="entry name" value="Ank_2"/>
    <property type="match status" value="1"/>
</dbReference>
<dbReference type="EMBL" id="HBEY01004039">
    <property type="protein sequence ID" value="CAD8598631.1"/>
    <property type="molecule type" value="Transcribed_RNA"/>
</dbReference>
<evidence type="ECO:0000313" key="5">
    <source>
        <dbReference type="EMBL" id="CAD8598631.1"/>
    </source>
</evidence>
<feature type="region of interest" description="Disordered" evidence="4">
    <location>
        <begin position="1"/>
        <end position="39"/>
    </location>
</feature>
<evidence type="ECO:0000256" key="3">
    <source>
        <dbReference type="PROSITE-ProRule" id="PRU00023"/>
    </source>
</evidence>
<dbReference type="InterPro" id="IPR036770">
    <property type="entry name" value="Ankyrin_rpt-contain_sf"/>
</dbReference>
<feature type="repeat" description="ANK" evidence="3">
    <location>
        <begin position="109"/>
        <end position="141"/>
    </location>
</feature>
<evidence type="ECO:0000256" key="2">
    <source>
        <dbReference type="ARBA" id="ARBA00023043"/>
    </source>
</evidence>
<keyword evidence="2 3" id="KW-0040">ANK repeat</keyword>
<sequence>MPREEAFPGLSKDYPRDDNGRPIDTPDYRDCDNIKDTTHSKDPPIITAVRQYTVNPALLDQVIASGADINATDRLGFTPLMLAIKSWNDTLISKLLKVDGLQLDLQTRRGFTALHVASWKANNEIVQKLIDMGAAIDLKDTGGRNAWGIAHDWHNEETLEVLAKNGLTYESHGGTAVAFPPAPKWRPSETFT</sequence>
<dbReference type="Gene3D" id="1.25.40.20">
    <property type="entry name" value="Ankyrin repeat-containing domain"/>
    <property type="match status" value="1"/>
</dbReference>
<dbReference type="SMART" id="SM00248">
    <property type="entry name" value="ANK"/>
    <property type="match status" value="3"/>
</dbReference>
<accession>A0A7S0L0M7</accession>
<proteinExistence type="predicted"/>
<dbReference type="PROSITE" id="PS50088">
    <property type="entry name" value="ANK_REPEAT"/>
    <property type="match status" value="1"/>
</dbReference>
<feature type="compositionally biased region" description="Basic and acidic residues" evidence="4">
    <location>
        <begin position="13"/>
        <end position="39"/>
    </location>
</feature>
<protein>
    <submittedName>
        <fullName evidence="5">Uncharacterized protein</fullName>
    </submittedName>
</protein>
<dbReference type="AlphaFoldDB" id="A0A7S0L0M7"/>
<dbReference type="SUPFAM" id="SSF48403">
    <property type="entry name" value="Ankyrin repeat"/>
    <property type="match status" value="1"/>
</dbReference>
<keyword evidence="1" id="KW-0677">Repeat</keyword>
<dbReference type="PANTHER" id="PTHR24198">
    <property type="entry name" value="ANKYRIN REPEAT AND PROTEIN KINASE DOMAIN-CONTAINING PROTEIN"/>
    <property type="match status" value="1"/>
</dbReference>
<reference evidence="5" key="1">
    <citation type="submission" date="2021-01" db="EMBL/GenBank/DDBJ databases">
        <authorList>
            <person name="Corre E."/>
            <person name="Pelletier E."/>
            <person name="Niang G."/>
            <person name="Scheremetjew M."/>
            <person name="Finn R."/>
            <person name="Kale V."/>
            <person name="Holt S."/>
            <person name="Cochrane G."/>
            <person name="Meng A."/>
            <person name="Brown T."/>
            <person name="Cohen L."/>
        </authorList>
    </citation>
    <scope>NUCLEOTIDE SEQUENCE</scope>
    <source>
        <strain evidence="5">PLY182g</strain>
    </source>
</reference>
<gene>
    <name evidence="5" type="ORF">CPEL01642_LOCUS1961</name>
</gene>
<dbReference type="PROSITE" id="PS50297">
    <property type="entry name" value="ANK_REP_REGION"/>
    <property type="match status" value="1"/>
</dbReference>
<dbReference type="InterPro" id="IPR002110">
    <property type="entry name" value="Ankyrin_rpt"/>
</dbReference>
<organism evidence="5">
    <name type="scientific">Coccolithus braarudii</name>
    <dbReference type="NCBI Taxonomy" id="221442"/>
    <lineage>
        <taxon>Eukaryota</taxon>
        <taxon>Haptista</taxon>
        <taxon>Haptophyta</taxon>
        <taxon>Prymnesiophyceae</taxon>
        <taxon>Coccolithales</taxon>
        <taxon>Coccolithaceae</taxon>
        <taxon>Coccolithus</taxon>
    </lineage>
</organism>
<evidence type="ECO:0000256" key="1">
    <source>
        <dbReference type="ARBA" id="ARBA00022737"/>
    </source>
</evidence>
<name>A0A7S0L0M7_9EUKA</name>
<dbReference type="PANTHER" id="PTHR24198:SF165">
    <property type="entry name" value="ANKYRIN REPEAT-CONTAINING PROTEIN-RELATED"/>
    <property type="match status" value="1"/>
</dbReference>